<name>A0ACB8S105_9AGAM</name>
<comment type="caution">
    <text evidence="1">The sequence shown here is derived from an EMBL/GenBank/DDBJ whole genome shotgun (WGS) entry which is preliminary data.</text>
</comment>
<protein>
    <submittedName>
        <fullName evidence="1">Uncharacterized protein</fullName>
    </submittedName>
</protein>
<dbReference type="EMBL" id="MU275870">
    <property type="protein sequence ID" value="KAI0049731.1"/>
    <property type="molecule type" value="Genomic_DNA"/>
</dbReference>
<proteinExistence type="predicted"/>
<keyword evidence="2" id="KW-1185">Reference proteome</keyword>
<dbReference type="Proteomes" id="UP000814033">
    <property type="component" value="Unassembled WGS sequence"/>
</dbReference>
<evidence type="ECO:0000313" key="2">
    <source>
        <dbReference type="Proteomes" id="UP000814033"/>
    </source>
</evidence>
<evidence type="ECO:0000313" key="1">
    <source>
        <dbReference type="EMBL" id="KAI0049731.1"/>
    </source>
</evidence>
<reference evidence="1" key="1">
    <citation type="submission" date="2021-02" db="EMBL/GenBank/DDBJ databases">
        <authorList>
            <consortium name="DOE Joint Genome Institute"/>
            <person name="Ahrendt S."/>
            <person name="Looney B.P."/>
            <person name="Miyauchi S."/>
            <person name="Morin E."/>
            <person name="Drula E."/>
            <person name="Courty P.E."/>
            <person name="Chicoki N."/>
            <person name="Fauchery L."/>
            <person name="Kohler A."/>
            <person name="Kuo A."/>
            <person name="Labutti K."/>
            <person name="Pangilinan J."/>
            <person name="Lipzen A."/>
            <person name="Riley R."/>
            <person name="Andreopoulos W."/>
            <person name="He G."/>
            <person name="Johnson J."/>
            <person name="Barry K.W."/>
            <person name="Grigoriev I.V."/>
            <person name="Nagy L."/>
            <person name="Hibbett D."/>
            <person name="Henrissat B."/>
            <person name="Matheny P.B."/>
            <person name="Labbe J."/>
            <person name="Martin F."/>
        </authorList>
    </citation>
    <scope>NUCLEOTIDE SEQUENCE</scope>
    <source>
        <strain evidence="1">FP105234-sp</strain>
    </source>
</reference>
<accession>A0ACB8S105</accession>
<gene>
    <name evidence="1" type="ORF">FA95DRAFT_1537748</name>
</gene>
<sequence length="518" mass="58376">MMSVTTRTWIATKSLYFRVTLNRVTLAFFFFAFVHCFTQGILQAFLFGVDDDWGQFTSAIVGKADIGSAEFTQFTGGHSSWSLEICDNTPVNGVKNACVPFFAAGQKDAPVPAGYKRSDEDGLSQASFNVDTTWLVGQSNPITDIIVESVPSTDSGLTSVVVSQVGNAAHTITLNPTCTRSLTYPAAKLSQSRREEISLIASQFWFFGLSVFAIVFESIPHLMALVIARVLATGWSAYDVWRTQNMSERFQNLIAGPDTPCRLDIYEPYFRTRVAFQIADLILHCTALLLSVYLSWRLIKVYRTHTFNRVGPPPGIIKIYRYFLAVLVGLQLSVFFLLVATALWVDQLINSAIAYLSWHTVVYKAAFISTNILLIPWIMMGWFAVRREKKALMIAFLATDFVLIAEWSLMFYSEVYRFTFIDWPFFAAMTIISFLVMIHSGAFGIVCWVNFDKGLAEWLYVEKSLARSDFEPELFARDATTEKTWRMEEDRASMYLTSVPTLLSDGLSRGPTPPYSKV</sequence>
<organism evidence="1 2">
    <name type="scientific">Auriscalpium vulgare</name>
    <dbReference type="NCBI Taxonomy" id="40419"/>
    <lineage>
        <taxon>Eukaryota</taxon>
        <taxon>Fungi</taxon>
        <taxon>Dikarya</taxon>
        <taxon>Basidiomycota</taxon>
        <taxon>Agaricomycotina</taxon>
        <taxon>Agaricomycetes</taxon>
        <taxon>Russulales</taxon>
        <taxon>Auriscalpiaceae</taxon>
        <taxon>Auriscalpium</taxon>
    </lineage>
</organism>
<reference evidence="1" key="2">
    <citation type="journal article" date="2022" name="New Phytol.">
        <title>Evolutionary transition to the ectomycorrhizal habit in the genomes of a hyperdiverse lineage of mushroom-forming fungi.</title>
        <authorList>
            <person name="Looney B."/>
            <person name="Miyauchi S."/>
            <person name="Morin E."/>
            <person name="Drula E."/>
            <person name="Courty P.E."/>
            <person name="Kohler A."/>
            <person name="Kuo A."/>
            <person name="LaButti K."/>
            <person name="Pangilinan J."/>
            <person name="Lipzen A."/>
            <person name="Riley R."/>
            <person name="Andreopoulos W."/>
            <person name="He G."/>
            <person name="Johnson J."/>
            <person name="Nolan M."/>
            <person name="Tritt A."/>
            <person name="Barry K.W."/>
            <person name="Grigoriev I.V."/>
            <person name="Nagy L.G."/>
            <person name="Hibbett D."/>
            <person name="Henrissat B."/>
            <person name="Matheny P.B."/>
            <person name="Labbe J."/>
            <person name="Martin F.M."/>
        </authorList>
    </citation>
    <scope>NUCLEOTIDE SEQUENCE</scope>
    <source>
        <strain evidence="1">FP105234-sp</strain>
    </source>
</reference>